<dbReference type="PANTHER" id="PTHR21022:SF19">
    <property type="entry name" value="PREPHENATE DEHYDRATASE-RELATED"/>
    <property type="match status" value="1"/>
</dbReference>
<dbReference type="InterPro" id="IPR045865">
    <property type="entry name" value="ACT-like_dom_sf"/>
</dbReference>
<keyword evidence="3" id="KW-0028">Amino-acid biosynthesis</keyword>
<dbReference type="Gene3D" id="3.40.190.10">
    <property type="entry name" value="Periplasmic binding protein-like II"/>
    <property type="match status" value="2"/>
</dbReference>
<dbReference type="Pfam" id="PF00800">
    <property type="entry name" value="PDT"/>
    <property type="match status" value="1"/>
</dbReference>
<evidence type="ECO:0000256" key="1">
    <source>
        <dbReference type="ARBA" id="ARBA00004741"/>
    </source>
</evidence>
<dbReference type="GeneID" id="28489741"/>
<reference evidence="12" key="2">
    <citation type="submission" date="2016-02" db="EMBL/GenBank/DDBJ databases">
        <title>The draft genome sequence of the rumen methanogen Methanobrevibacter olleyae YLM1.</title>
        <authorList>
            <consortium name="New Zealand Agricultural Greenhouse Gas Research Centre/Pastoral Greenhouse Gas Research Consortium"/>
            <person name="Kelly W.J."/>
            <person name="Li D."/>
            <person name="Lambie S.C."/>
            <person name="Attwood G.T."/>
            <person name="Altermann E."/>
            <person name="Leahy S.C."/>
        </authorList>
    </citation>
    <scope>NUCLEOTIDE SEQUENCE [LARGE SCALE GENOMIC DNA]</scope>
    <source>
        <strain evidence="12">YLM1</strain>
    </source>
</reference>
<dbReference type="SUPFAM" id="SSF53850">
    <property type="entry name" value="Periplasmic binding protein-like II"/>
    <property type="match status" value="1"/>
</dbReference>
<dbReference type="Proteomes" id="UP000066376">
    <property type="component" value="Chromosome"/>
</dbReference>
<sequence>MVEYKVAFLGPQGTFSHEAASLVSDNLVSYCSIQSVMAAVESGECVQGIVPIENSIEGPVNLTLDSLIHNFDLKIKNEIVIPINHNLLAARDMSVDEVENVYSHSQALGQCQPYLERHGITAHYTLSTAAAAKRVAETGQDAAIGTLKAAELYNLKVIDTNIQENFNNETRFVVLDSNDSPITGKDKTSISFSLFEDKPGGLYEILSLFAKNDINLTKIESRPSKEGLGHYIFFIDLEGHRLDDDISLILKDLERNTSFFKILGSYPIFRDDLFK</sequence>
<dbReference type="EMBL" id="CP014265">
    <property type="protein sequence ID" value="AMK15988.1"/>
    <property type="molecule type" value="Genomic_DNA"/>
</dbReference>
<dbReference type="InterPro" id="IPR002912">
    <property type="entry name" value="ACT_dom"/>
</dbReference>
<evidence type="ECO:0000313" key="10">
    <source>
        <dbReference type="EMBL" id="AMK15988.1"/>
    </source>
</evidence>
<reference evidence="13" key="3">
    <citation type="submission" date="2016-10" db="EMBL/GenBank/DDBJ databases">
        <authorList>
            <person name="Varghese N."/>
        </authorList>
    </citation>
    <scope>NUCLEOTIDE SEQUENCE [LARGE SCALE GENOMIC DNA]</scope>
    <source>
        <strain evidence="13">DSM 16632</strain>
    </source>
</reference>
<comment type="catalytic activity">
    <reaction evidence="7">
        <text>prephenate + H(+) = 3-phenylpyruvate + CO2 + H2O</text>
        <dbReference type="Rhea" id="RHEA:21648"/>
        <dbReference type="ChEBI" id="CHEBI:15377"/>
        <dbReference type="ChEBI" id="CHEBI:15378"/>
        <dbReference type="ChEBI" id="CHEBI:16526"/>
        <dbReference type="ChEBI" id="CHEBI:18005"/>
        <dbReference type="ChEBI" id="CHEBI:29934"/>
        <dbReference type="EC" id="4.2.1.51"/>
    </reaction>
</comment>
<dbReference type="FunFam" id="3.30.70.260:FF:000012">
    <property type="entry name" value="Prephenate dehydratase"/>
    <property type="match status" value="1"/>
</dbReference>
<dbReference type="PANTHER" id="PTHR21022">
    <property type="entry name" value="PREPHENATE DEHYDRATASE P PROTEIN"/>
    <property type="match status" value="1"/>
</dbReference>
<dbReference type="EC" id="4.2.1.51" evidence="2"/>
<keyword evidence="12" id="KW-1185">Reference proteome</keyword>
<dbReference type="CDD" id="cd13633">
    <property type="entry name" value="PBP2_Sa-PDT_like"/>
    <property type="match status" value="1"/>
</dbReference>
<dbReference type="GO" id="GO:0005737">
    <property type="term" value="C:cytoplasm"/>
    <property type="evidence" value="ECO:0007669"/>
    <property type="project" value="TreeGrafter"/>
</dbReference>
<evidence type="ECO:0000313" key="11">
    <source>
        <dbReference type="EMBL" id="SFL16925.1"/>
    </source>
</evidence>
<dbReference type="Pfam" id="PF01842">
    <property type="entry name" value="ACT"/>
    <property type="match status" value="1"/>
</dbReference>
<protein>
    <recommendedName>
        <fullName evidence="2">prephenate dehydratase</fullName>
        <ecNumber evidence="2">4.2.1.51</ecNumber>
    </recommendedName>
</protein>
<dbReference type="Gene3D" id="3.30.70.260">
    <property type="match status" value="1"/>
</dbReference>
<feature type="domain" description="ACT" evidence="9">
    <location>
        <begin position="190"/>
        <end position="267"/>
    </location>
</feature>
<dbReference type="SUPFAM" id="SSF55021">
    <property type="entry name" value="ACT-like"/>
    <property type="match status" value="1"/>
</dbReference>
<dbReference type="OrthoDB" id="8755at2157"/>
<gene>
    <name evidence="11" type="ORF">SAMN02910297_00106</name>
    <name evidence="10" type="ORF">YLM1_1431</name>
</gene>
<dbReference type="PROSITE" id="PS51671">
    <property type="entry name" value="ACT"/>
    <property type="match status" value="1"/>
</dbReference>
<keyword evidence="6" id="KW-0456">Lyase</keyword>
<evidence type="ECO:0000256" key="5">
    <source>
        <dbReference type="ARBA" id="ARBA00023222"/>
    </source>
</evidence>
<dbReference type="EMBL" id="FOTL01000001">
    <property type="protein sequence ID" value="SFL16925.1"/>
    <property type="molecule type" value="Genomic_DNA"/>
</dbReference>
<keyword evidence="5" id="KW-0584">Phenylalanine biosynthesis</keyword>
<evidence type="ECO:0000313" key="12">
    <source>
        <dbReference type="Proteomes" id="UP000066376"/>
    </source>
</evidence>
<dbReference type="STRING" id="294671.YLM1_1431"/>
<dbReference type="KEGG" id="mol:YLM1_1431"/>
<comment type="pathway">
    <text evidence="1">Amino-acid biosynthesis; L-phenylalanine biosynthesis; phenylpyruvate from prephenate: step 1/1.</text>
</comment>
<name>A0A126R1P3_METOL</name>
<evidence type="ECO:0000259" key="8">
    <source>
        <dbReference type="PROSITE" id="PS51171"/>
    </source>
</evidence>
<dbReference type="InterPro" id="IPR018528">
    <property type="entry name" value="Preph_deHydtase_CS"/>
</dbReference>
<evidence type="ECO:0000256" key="7">
    <source>
        <dbReference type="ARBA" id="ARBA00047848"/>
    </source>
</evidence>
<evidence type="ECO:0000256" key="2">
    <source>
        <dbReference type="ARBA" id="ARBA00013147"/>
    </source>
</evidence>
<evidence type="ECO:0000259" key="9">
    <source>
        <dbReference type="PROSITE" id="PS51671"/>
    </source>
</evidence>
<dbReference type="PROSITE" id="PS51171">
    <property type="entry name" value="PREPHENATE_DEHYDR_3"/>
    <property type="match status" value="1"/>
</dbReference>
<dbReference type="GO" id="GO:0009094">
    <property type="term" value="P:L-phenylalanine biosynthetic process"/>
    <property type="evidence" value="ECO:0007669"/>
    <property type="project" value="UniProtKB-KW"/>
</dbReference>
<proteinExistence type="predicted"/>
<organism evidence="10 12">
    <name type="scientific">Methanobrevibacter olleyae</name>
    <dbReference type="NCBI Taxonomy" id="294671"/>
    <lineage>
        <taxon>Archaea</taxon>
        <taxon>Methanobacteriati</taxon>
        <taxon>Methanobacteriota</taxon>
        <taxon>Methanomada group</taxon>
        <taxon>Methanobacteria</taxon>
        <taxon>Methanobacteriales</taxon>
        <taxon>Methanobacteriaceae</taxon>
        <taxon>Methanobrevibacter</taxon>
    </lineage>
</organism>
<keyword evidence="4" id="KW-0057">Aromatic amino acid biosynthesis</keyword>
<reference evidence="10 12" key="1">
    <citation type="journal article" date="2016" name="Genome Announc.">
        <title>Draft Genome Sequence of the Rumen Methanogen Methanobrevibacter olleyae YLM1.</title>
        <authorList>
            <person name="Kelly W.J."/>
            <person name="Li D."/>
            <person name="Lambie S.C."/>
            <person name="Cox F."/>
            <person name="Attwood G.T."/>
            <person name="Altermann E."/>
            <person name="Leahy S.C."/>
        </authorList>
    </citation>
    <scope>NUCLEOTIDE SEQUENCE [LARGE SCALE GENOMIC DNA]</scope>
    <source>
        <strain evidence="10 12">YLM1</strain>
    </source>
</reference>
<dbReference type="Proteomes" id="UP000183442">
    <property type="component" value="Unassembled WGS sequence"/>
</dbReference>
<dbReference type="RefSeq" id="WP_067147848.1">
    <property type="nucleotide sequence ID" value="NZ_CP014265.1"/>
</dbReference>
<dbReference type="InterPro" id="IPR001086">
    <property type="entry name" value="Preph_deHydtase"/>
</dbReference>
<evidence type="ECO:0000256" key="3">
    <source>
        <dbReference type="ARBA" id="ARBA00022605"/>
    </source>
</evidence>
<dbReference type="PROSITE" id="PS00858">
    <property type="entry name" value="PREPHENATE_DEHYDR_2"/>
    <property type="match status" value="1"/>
</dbReference>
<evidence type="ECO:0000256" key="6">
    <source>
        <dbReference type="ARBA" id="ARBA00023239"/>
    </source>
</evidence>
<dbReference type="CDD" id="cd04905">
    <property type="entry name" value="ACT_CM-PDT"/>
    <property type="match status" value="1"/>
</dbReference>
<evidence type="ECO:0000256" key="4">
    <source>
        <dbReference type="ARBA" id="ARBA00023141"/>
    </source>
</evidence>
<accession>A0A126R1P3</accession>
<dbReference type="PATRIC" id="fig|294671.3.peg.1492"/>
<reference evidence="11" key="4">
    <citation type="submission" date="2016-10" db="EMBL/GenBank/DDBJ databases">
        <authorList>
            <person name="de Groot N.N."/>
        </authorList>
    </citation>
    <scope>NUCLEOTIDE SEQUENCE [LARGE SCALE GENOMIC DNA]</scope>
    <source>
        <strain evidence="11">DSM 16632</strain>
    </source>
</reference>
<dbReference type="NCBIfam" id="NF008865">
    <property type="entry name" value="PRK11898.1"/>
    <property type="match status" value="1"/>
</dbReference>
<dbReference type="GO" id="GO:0004664">
    <property type="term" value="F:prephenate dehydratase activity"/>
    <property type="evidence" value="ECO:0007669"/>
    <property type="project" value="UniProtKB-EC"/>
</dbReference>
<dbReference type="AlphaFoldDB" id="A0A126R1P3"/>
<evidence type="ECO:0000313" key="13">
    <source>
        <dbReference type="Proteomes" id="UP000183442"/>
    </source>
</evidence>
<feature type="domain" description="Prephenate dehydratase" evidence="8">
    <location>
        <begin position="5"/>
        <end position="177"/>
    </location>
</feature>